<reference evidence="3 4" key="1">
    <citation type="submission" date="2019-09" db="EMBL/GenBank/DDBJ databases">
        <title>YIM 132548 draft genome.</title>
        <authorList>
            <person name="Jiang L."/>
        </authorList>
    </citation>
    <scope>NUCLEOTIDE SEQUENCE [LARGE SCALE GENOMIC DNA]</scope>
    <source>
        <strain evidence="3 4">YIM 132548</strain>
    </source>
</reference>
<dbReference type="GO" id="GO:0019867">
    <property type="term" value="C:outer membrane"/>
    <property type="evidence" value="ECO:0007669"/>
    <property type="project" value="InterPro"/>
</dbReference>
<evidence type="ECO:0000256" key="1">
    <source>
        <dbReference type="ARBA" id="ARBA00022729"/>
    </source>
</evidence>
<dbReference type="Pfam" id="PF12951">
    <property type="entry name" value="PATR"/>
    <property type="match status" value="1"/>
</dbReference>
<organism evidence="3 4">
    <name type="scientific">Methylobacterium planeticum</name>
    <dbReference type="NCBI Taxonomy" id="2615211"/>
    <lineage>
        <taxon>Bacteria</taxon>
        <taxon>Pseudomonadati</taxon>
        <taxon>Pseudomonadota</taxon>
        <taxon>Alphaproteobacteria</taxon>
        <taxon>Hyphomicrobiales</taxon>
        <taxon>Methylobacteriaceae</taxon>
        <taxon>Methylobacterium</taxon>
    </lineage>
</organism>
<dbReference type="InterPro" id="IPR005546">
    <property type="entry name" value="Autotransporte_beta"/>
</dbReference>
<dbReference type="RefSeq" id="WP_150966643.1">
    <property type="nucleotide sequence ID" value="NZ_VZZJ01000039.1"/>
</dbReference>
<dbReference type="InterPro" id="IPR013425">
    <property type="entry name" value="Autotrns_rpt"/>
</dbReference>
<dbReference type="PROSITE" id="PS51208">
    <property type="entry name" value="AUTOTRANSPORTER"/>
    <property type="match status" value="1"/>
</dbReference>
<gene>
    <name evidence="3" type="ORF">F6X51_25310</name>
</gene>
<feature type="domain" description="Autotransporter" evidence="2">
    <location>
        <begin position="352"/>
        <end position="650"/>
    </location>
</feature>
<evidence type="ECO:0000313" key="3">
    <source>
        <dbReference type="EMBL" id="KAB1069479.1"/>
    </source>
</evidence>
<dbReference type="InterPro" id="IPR036709">
    <property type="entry name" value="Autotransporte_beta_dom_sf"/>
</dbReference>
<keyword evidence="4" id="KW-1185">Reference proteome</keyword>
<dbReference type="SUPFAM" id="SSF103515">
    <property type="entry name" value="Autotransporter"/>
    <property type="match status" value="1"/>
</dbReference>
<dbReference type="Pfam" id="PF03797">
    <property type="entry name" value="Autotransporter"/>
    <property type="match status" value="1"/>
</dbReference>
<keyword evidence="1" id="KW-0732">Signal</keyword>
<dbReference type="InterPro" id="IPR011050">
    <property type="entry name" value="Pectin_lyase_fold/virulence"/>
</dbReference>
<protein>
    <submittedName>
        <fullName evidence="3">Autotransporter domain-containing protein</fullName>
    </submittedName>
</protein>
<dbReference type="SUPFAM" id="SSF51126">
    <property type="entry name" value="Pectin lyase-like"/>
    <property type="match status" value="1"/>
</dbReference>
<proteinExistence type="predicted"/>
<dbReference type="NCBIfam" id="TIGR01414">
    <property type="entry name" value="autotrans_barl"/>
    <property type="match status" value="1"/>
</dbReference>
<sequence length="650" mass="64947">MAGDQRLLRATTLSMRGGTFDISGFSQSIATLNGTGTIAFSSAASGGTLGVGSGIFGGALIDGASHGGALIKEGPDTLTLNGTSTVSGPTTVLGGALIVNGGLANSTVRIASGVLGGAGTVGAIAVLLGGAVAPGNGIGTLNVAGNVGFAVGSVYQAEANAAGLSDRIAATGSAILQGGTVQVLAQAGAYNPRTRYTILTAGGGVSGQFAGATSNMAFLTPVLRYQASEVDLTLTRNDITFSTVATTRNAASVADAIQAGGPGTRAYDSTVGLSAPEAQGAFRQLSGGIHGSTVSSAYETAFFVREAILDRLRWGTTPGASDGLDYGSLPAAYTADLPGRRPVVASLPVRTLDPTVIGVWGQVFGAFGSAGGGNNAFSVNRQLAGFAAGIDVRLPSGIRLGLVGGYSEAYLDTTGHLDSATIKSGFGGAYGGYAVGPVSLRLGATYADNDIRSRRTITIPGFTDAPTAHDGGHTVQGFGEIGYRFFVGQPAPVALVSKDGTNLAPVQPVAAYIEPFVGGAYVGIRRGGFTETGGAAALTSFARDYDLGALTAGIRGQSALDLGLGVPISAHALLGYRRAFGDVLPKALLAFGSGPAFLSSGVPIDRDALVAEAGVDVRVAPNATLGVAYTGQTGSRAQDQAVKGNFIYRF</sequence>
<comment type="caution">
    <text evidence="3">The sequence shown here is derived from an EMBL/GenBank/DDBJ whole genome shotgun (WGS) entry which is preliminary data.</text>
</comment>
<evidence type="ECO:0000259" key="2">
    <source>
        <dbReference type="PROSITE" id="PS51208"/>
    </source>
</evidence>
<evidence type="ECO:0000313" key="4">
    <source>
        <dbReference type="Proteomes" id="UP000441523"/>
    </source>
</evidence>
<dbReference type="SMART" id="SM00869">
    <property type="entry name" value="Autotransporter"/>
    <property type="match status" value="1"/>
</dbReference>
<accession>A0A6N6MHV7</accession>
<name>A0A6N6MHV7_9HYPH</name>
<dbReference type="AlphaFoldDB" id="A0A6N6MHV7"/>
<dbReference type="InterPro" id="IPR006315">
    <property type="entry name" value="OM_autotransptr_brl_dom"/>
</dbReference>
<dbReference type="Gene3D" id="2.40.128.130">
    <property type="entry name" value="Autotransporter beta-domain"/>
    <property type="match status" value="1"/>
</dbReference>
<dbReference type="Proteomes" id="UP000441523">
    <property type="component" value="Unassembled WGS sequence"/>
</dbReference>
<dbReference type="EMBL" id="VZZJ01000039">
    <property type="protein sequence ID" value="KAB1069479.1"/>
    <property type="molecule type" value="Genomic_DNA"/>
</dbReference>
<dbReference type="NCBIfam" id="TIGR02601">
    <property type="entry name" value="autotrns_rpt"/>
    <property type="match status" value="1"/>
</dbReference>